<dbReference type="PANTHER" id="PTHR34351:SF1">
    <property type="entry name" value="SLR1927 PROTEIN"/>
    <property type="match status" value="1"/>
</dbReference>
<protein>
    <submittedName>
        <fullName evidence="2">Uncharacterized protein (DUF58 family)</fullName>
    </submittedName>
</protein>
<evidence type="ECO:0000256" key="1">
    <source>
        <dbReference type="SAM" id="Phobius"/>
    </source>
</evidence>
<dbReference type="AlphaFoldDB" id="A0A542DZ64"/>
<dbReference type="RefSeq" id="WP_141847898.1">
    <property type="nucleotide sequence ID" value="NZ_BAAAPR010000004.1"/>
</dbReference>
<feature type="transmembrane region" description="Helical" evidence="1">
    <location>
        <begin position="63"/>
        <end position="85"/>
    </location>
</feature>
<keyword evidence="1" id="KW-1133">Transmembrane helix</keyword>
<keyword evidence="3" id="KW-1185">Reference proteome</keyword>
<comment type="caution">
    <text evidence="2">The sequence shown here is derived from an EMBL/GenBank/DDBJ whole genome shotgun (WGS) entry which is preliminary data.</text>
</comment>
<evidence type="ECO:0000313" key="3">
    <source>
        <dbReference type="Proteomes" id="UP000317893"/>
    </source>
</evidence>
<dbReference type="OrthoDB" id="9812729at2"/>
<gene>
    <name evidence="2" type="ORF">FB458_1465</name>
</gene>
<organism evidence="2 3">
    <name type="scientific">Lapillicoccus jejuensis</name>
    <dbReference type="NCBI Taxonomy" id="402171"/>
    <lineage>
        <taxon>Bacteria</taxon>
        <taxon>Bacillati</taxon>
        <taxon>Actinomycetota</taxon>
        <taxon>Actinomycetes</taxon>
        <taxon>Micrococcales</taxon>
        <taxon>Intrasporangiaceae</taxon>
        <taxon>Lapillicoccus</taxon>
    </lineage>
</organism>
<proteinExistence type="predicted"/>
<keyword evidence="1" id="KW-0812">Transmembrane</keyword>
<feature type="transmembrane region" description="Helical" evidence="1">
    <location>
        <begin position="36"/>
        <end position="56"/>
    </location>
</feature>
<evidence type="ECO:0000313" key="2">
    <source>
        <dbReference type="EMBL" id="TQJ08377.1"/>
    </source>
</evidence>
<reference evidence="2 3" key="1">
    <citation type="submission" date="2019-06" db="EMBL/GenBank/DDBJ databases">
        <title>Sequencing the genomes of 1000 actinobacteria strains.</title>
        <authorList>
            <person name="Klenk H.-P."/>
        </authorList>
    </citation>
    <scope>NUCLEOTIDE SEQUENCE [LARGE SCALE GENOMIC DNA]</scope>
    <source>
        <strain evidence="2 3">DSM 18607</strain>
    </source>
</reference>
<name>A0A542DZ64_9MICO</name>
<accession>A0A542DZ64</accession>
<dbReference type="Proteomes" id="UP000317893">
    <property type="component" value="Unassembled WGS sequence"/>
</dbReference>
<sequence length="451" mass="48696">MPGAAERLRASVGPRVAPVRDATRVVWEPVLTVLRWVSPVGWTVLGLGLAAWWIGARFEWPELLIVATTALLLVGLCVLLALGAVRLDIDVHLAQRRVTVGDSASGSLRVRNASRASVLPVPLTVEVPIGAALWQMRLGRVARGQVVEDSFEANTTRRGVVRVGPATSVQGDPLGLVRRTVHWNDSQELFVHPRTVPLAHMGAGLLRDLEGSVTQDQSRSDMEFHTLREFTPGDDRRHIAWRATARTGHLGNRRMGSLLVRQFLDTRRSHVTVVVDSDLGAYDESRPIMRPVAPSDPDRTSGALAATAPMDLSEDFETAISAGASIVVRAILDEMDATLVVGDHRVTKAAAPRYLDELSRAEPAPVSLLRAATSAVELAPDTSTVFLVTGPHRPFLEIRRALGQFPPEVRAVAVVVDPRGAGGLQRGDGLAFLSLRSLSDLRPLVQAGLHG</sequence>
<dbReference type="PANTHER" id="PTHR34351">
    <property type="entry name" value="SLR1927 PROTEIN-RELATED"/>
    <property type="match status" value="1"/>
</dbReference>
<keyword evidence="1" id="KW-0472">Membrane</keyword>
<dbReference type="EMBL" id="VFMN01000001">
    <property type="protein sequence ID" value="TQJ08377.1"/>
    <property type="molecule type" value="Genomic_DNA"/>
</dbReference>